<keyword evidence="2" id="KW-1185">Reference proteome</keyword>
<dbReference type="EMBL" id="SJXE01000001">
    <property type="protein sequence ID" value="TCI04507.1"/>
    <property type="molecule type" value="Genomic_DNA"/>
</dbReference>
<evidence type="ECO:0000313" key="1">
    <source>
        <dbReference type="EMBL" id="TCI04507.1"/>
    </source>
</evidence>
<comment type="caution">
    <text evidence="1">The sequence shown here is derived from an EMBL/GenBank/DDBJ whole genome shotgun (WGS) entry which is preliminary data.</text>
</comment>
<gene>
    <name evidence="1" type="ORF">EZV61_00575</name>
</gene>
<proteinExistence type="predicted"/>
<organism evidence="1 2">
    <name type="scientific">Corallincola luteus</name>
    <dbReference type="NCBI Taxonomy" id="1775177"/>
    <lineage>
        <taxon>Bacteria</taxon>
        <taxon>Pseudomonadati</taxon>
        <taxon>Pseudomonadota</taxon>
        <taxon>Gammaproteobacteria</taxon>
        <taxon>Alteromonadales</taxon>
        <taxon>Psychromonadaceae</taxon>
        <taxon>Corallincola</taxon>
    </lineage>
</organism>
<accession>A0ABY2ARJ6</accession>
<reference evidence="1 2" key="1">
    <citation type="submission" date="2019-02" db="EMBL/GenBank/DDBJ databases">
        <title>Corallincola luteus sp. nov., a marine bacterium isolated from surface sediment of Bohai Sea in China.</title>
        <authorList>
            <person name="Ren Q."/>
        </authorList>
    </citation>
    <scope>NUCLEOTIDE SEQUENCE [LARGE SCALE GENOMIC DNA]</scope>
    <source>
        <strain evidence="1 2">DASS28</strain>
    </source>
</reference>
<dbReference type="RefSeq" id="WP_131413985.1">
    <property type="nucleotide sequence ID" value="NZ_SJXE01000001.1"/>
</dbReference>
<evidence type="ECO:0000313" key="2">
    <source>
        <dbReference type="Proteomes" id="UP000292554"/>
    </source>
</evidence>
<name>A0ABY2ARJ6_9GAMM</name>
<protein>
    <submittedName>
        <fullName evidence="1">Uncharacterized protein</fullName>
    </submittedName>
</protein>
<dbReference type="Proteomes" id="UP000292554">
    <property type="component" value="Unassembled WGS sequence"/>
</dbReference>
<sequence length="69" mass="7303">MYRSGKLQEVRSKNAPCVFDIPAIHGGRIPKALRGVSFVAGAWNPIHFVGCATIPTNHGGCMPASGILK</sequence>